<evidence type="ECO:0000313" key="2">
    <source>
        <dbReference type="Proteomes" id="UP001174691"/>
    </source>
</evidence>
<accession>A0AA38S7Y6</accession>
<keyword evidence="2" id="KW-1185">Reference proteome</keyword>
<protein>
    <submittedName>
        <fullName evidence="1">FolC bifunctional protein</fullName>
    </submittedName>
</protein>
<dbReference type="PANTHER" id="PTHR28110:SF1">
    <property type="entry name" value="TRANSMEMBRANE PROTEIN"/>
    <property type="match status" value="1"/>
</dbReference>
<dbReference type="EMBL" id="JANBVN010000056">
    <property type="protein sequence ID" value="KAJ9154696.1"/>
    <property type="molecule type" value="Genomic_DNA"/>
</dbReference>
<sequence length="253" mass="28640">MTAPNHLIVVCGHAIWLGGPQKGHDEAEWLIESYKKGETPIFIEHIRAGVRTLSADNRSVLVFSGGPTRRETRLSEAESYKSLAQANSYFGAFPDHVLDVVSTSRILVEDKALDSFYNILYSVVLFWRTHSVWPEKLTIISHGFKRRRLVDLHCAAIGFPLERVAFVGTDPPVALATGEAELVMASILKAEEEWDDDPRGVGESLASKRRNRNVWGVDQKLFVEHWERQRSGLRTEFLDDGTETLMWTAPRPW</sequence>
<dbReference type="Proteomes" id="UP001174691">
    <property type="component" value="Unassembled WGS sequence"/>
</dbReference>
<name>A0AA38S7Y6_9PEZI</name>
<dbReference type="AlphaFoldDB" id="A0AA38S7Y6"/>
<organism evidence="1 2">
    <name type="scientific">Coniochaeta hoffmannii</name>
    <dbReference type="NCBI Taxonomy" id="91930"/>
    <lineage>
        <taxon>Eukaryota</taxon>
        <taxon>Fungi</taxon>
        <taxon>Dikarya</taxon>
        <taxon>Ascomycota</taxon>
        <taxon>Pezizomycotina</taxon>
        <taxon>Sordariomycetes</taxon>
        <taxon>Sordariomycetidae</taxon>
        <taxon>Coniochaetales</taxon>
        <taxon>Coniochaetaceae</taxon>
        <taxon>Coniochaeta</taxon>
    </lineage>
</organism>
<comment type="caution">
    <text evidence="1">The sequence shown here is derived from an EMBL/GenBank/DDBJ whole genome shotgun (WGS) entry which is preliminary data.</text>
</comment>
<proteinExistence type="predicted"/>
<gene>
    <name evidence="1" type="ORF">NKR19_g4470</name>
</gene>
<dbReference type="GO" id="GO:0005737">
    <property type="term" value="C:cytoplasm"/>
    <property type="evidence" value="ECO:0007669"/>
    <property type="project" value="TreeGrafter"/>
</dbReference>
<evidence type="ECO:0000313" key="1">
    <source>
        <dbReference type="EMBL" id="KAJ9154696.1"/>
    </source>
</evidence>
<dbReference type="PANTHER" id="PTHR28110">
    <property type="entry name" value="TRANSMEMBRANE PROTEIN"/>
    <property type="match status" value="1"/>
</dbReference>
<reference evidence="1" key="1">
    <citation type="submission" date="2022-07" db="EMBL/GenBank/DDBJ databases">
        <title>Fungi with potential for degradation of polypropylene.</title>
        <authorList>
            <person name="Gostincar C."/>
        </authorList>
    </citation>
    <scope>NUCLEOTIDE SEQUENCE</scope>
    <source>
        <strain evidence="1">EXF-13287</strain>
    </source>
</reference>
<dbReference type="InterPro" id="IPR055323">
    <property type="entry name" value="C57A10.07/YOR238W"/>
</dbReference>